<evidence type="ECO:0000256" key="3">
    <source>
        <dbReference type="ARBA" id="ARBA00023002"/>
    </source>
</evidence>
<protein>
    <recommendedName>
        <fullName evidence="5">Aspartyl/asparaginy/proline hydroxylase domain-containing protein</fullName>
    </recommendedName>
</protein>
<dbReference type="InterPro" id="IPR047694">
    <property type="entry name" value="Lipid_A_LpxO-like"/>
</dbReference>
<evidence type="ECO:0000256" key="4">
    <source>
        <dbReference type="SAM" id="Phobius"/>
    </source>
</evidence>
<dbReference type="HOGENOM" id="CLU_927100_0_0_6"/>
<evidence type="ECO:0000256" key="1">
    <source>
        <dbReference type="ARBA" id="ARBA00007730"/>
    </source>
</evidence>
<comment type="caution">
    <text evidence="6">The sequence shown here is derived from an EMBL/GenBank/DDBJ whole genome shotgun (WGS) entry which is preliminary data.</text>
</comment>
<reference evidence="6 7" key="1">
    <citation type="submission" date="2013-02" db="EMBL/GenBank/DDBJ databases">
        <title>The Genome Sequence of Acinetobacter sp. NIPH 899.</title>
        <authorList>
            <consortium name="The Broad Institute Genome Sequencing Platform"/>
            <consortium name="The Broad Institute Genome Sequencing Center for Infectious Disease"/>
            <person name="Cerqueira G."/>
            <person name="Feldgarden M."/>
            <person name="Courvalin P."/>
            <person name="Perichon B."/>
            <person name="Grillot-Courvalin C."/>
            <person name="Clermont D."/>
            <person name="Rocha E."/>
            <person name="Yoon E.-J."/>
            <person name="Nemec A."/>
            <person name="Walker B."/>
            <person name="Young S.K."/>
            <person name="Zeng Q."/>
            <person name="Gargeya S."/>
            <person name="Fitzgerald M."/>
            <person name="Haas B."/>
            <person name="Abouelleil A."/>
            <person name="Alvarado L."/>
            <person name="Arachchi H.M."/>
            <person name="Berlin A.M."/>
            <person name="Chapman S.B."/>
            <person name="Dewar J."/>
            <person name="Goldberg J."/>
            <person name="Griggs A."/>
            <person name="Gujja S."/>
            <person name="Hansen M."/>
            <person name="Howarth C."/>
            <person name="Imamovic A."/>
            <person name="Larimer J."/>
            <person name="McCowan C."/>
            <person name="Murphy C."/>
            <person name="Neiman D."/>
            <person name="Pearson M."/>
            <person name="Priest M."/>
            <person name="Roberts A."/>
            <person name="Saif S."/>
            <person name="Shea T."/>
            <person name="Sisk P."/>
            <person name="Sykes S."/>
            <person name="Wortman J."/>
            <person name="Nusbaum C."/>
            <person name="Birren B."/>
        </authorList>
    </citation>
    <scope>NUCLEOTIDE SEQUENCE [LARGE SCALE GENOMIC DNA]</scope>
    <source>
        <strain evidence="6 7">NIPH 899</strain>
    </source>
</reference>
<keyword evidence="7" id="KW-1185">Reference proteome</keyword>
<keyword evidence="4" id="KW-0812">Transmembrane</keyword>
<dbReference type="PANTHER" id="PTHR46332:SF5">
    <property type="entry name" value="ASPARTATE BETA-HYDROXYLASE DOMAIN CONTAINING 2"/>
    <property type="match status" value="1"/>
</dbReference>
<keyword evidence="4" id="KW-1133">Transmembrane helix</keyword>
<sequence>MRPRCDFFIFFPFFLGLGFLGIDMLKWIILAIFVISALYIQRRGTVRHSFYRQFFDHSTLFAPINFLMYAFSRVPNQPYIDTQHFKDLKVLDENWEMIRDEAQALYQKGGIKASSKYDDLGFNSFFKTGWKRFYLKWYDSAHPSAAELCPKTTALLKTLPTIKAAMFTELAPDSRLVRHRDPYAGSLRYHLGLMTPNDDRCFIDVDGQRYSWRDGESVVFDETYIHYAENKTDQNRIIFFADVERPLKTRWMERFNHWFGKKVMTAASSPNEVGDQTGGLNKVFGYVYQLRVKAKALKAQNRQLYYFLKWFLMLGIFFLIFVRPYLFA</sequence>
<dbReference type="NCBIfam" id="NF033391">
    <property type="entry name" value="lipid_A_LpxO"/>
    <property type="match status" value="1"/>
</dbReference>
<keyword evidence="3" id="KW-0560">Oxidoreductase</keyword>
<feature type="domain" description="Aspartyl/asparaginy/proline hydroxylase" evidence="5">
    <location>
        <begin position="93"/>
        <end position="246"/>
    </location>
</feature>
<name>N8WYT5_9GAMM</name>
<dbReference type="Pfam" id="PF05118">
    <property type="entry name" value="Asp_Arg_Hydrox"/>
    <property type="match status" value="1"/>
</dbReference>
<dbReference type="eggNOG" id="COG3555">
    <property type="taxonomic scope" value="Bacteria"/>
</dbReference>
<comment type="similarity">
    <text evidence="1">Belongs to the aspartyl/asparaginyl beta-hydroxylase family.</text>
</comment>
<evidence type="ECO:0000256" key="2">
    <source>
        <dbReference type="ARBA" id="ARBA00022964"/>
    </source>
</evidence>
<keyword evidence="4" id="KW-0472">Membrane</keyword>
<dbReference type="AlphaFoldDB" id="N8WYT5"/>
<organism evidence="6 7">
    <name type="scientific">Acinetobacter variabilis</name>
    <dbReference type="NCBI Taxonomy" id="70346"/>
    <lineage>
        <taxon>Bacteria</taxon>
        <taxon>Pseudomonadati</taxon>
        <taxon>Pseudomonadota</taxon>
        <taxon>Gammaproteobacteria</taxon>
        <taxon>Moraxellales</taxon>
        <taxon>Moraxellaceae</taxon>
        <taxon>Acinetobacter</taxon>
    </lineage>
</organism>
<feature type="transmembrane region" description="Helical" evidence="4">
    <location>
        <begin position="304"/>
        <end position="326"/>
    </location>
</feature>
<dbReference type="InterPro" id="IPR027443">
    <property type="entry name" value="IPNS-like_sf"/>
</dbReference>
<dbReference type="InterPro" id="IPR051821">
    <property type="entry name" value="Asp/Asn_beta-hydroxylase"/>
</dbReference>
<gene>
    <name evidence="6" type="ORF">F969_00949</name>
</gene>
<accession>N8WYT5</accession>
<proteinExistence type="inferred from homology"/>
<dbReference type="InterPro" id="IPR007803">
    <property type="entry name" value="Asp/Arg/Pro-Hydrxlase"/>
</dbReference>
<evidence type="ECO:0000313" key="7">
    <source>
        <dbReference type="Proteomes" id="UP000013070"/>
    </source>
</evidence>
<evidence type="ECO:0000259" key="5">
    <source>
        <dbReference type="Pfam" id="PF05118"/>
    </source>
</evidence>
<evidence type="ECO:0000313" key="6">
    <source>
        <dbReference type="EMBL" id="ENV00045.1"/>
    </source>
</evidence>
<dbReference type="Gene3D" id="2.60.120.330">
    <property type="entry name" value="B-lactam Antibiotic, Isopenicillin N Synthase, Chain"/>
    <property type="match status" value="1"/>
</dbReference>
<dbReference type="GO" id="GO:0051213">
    <property type="term" value="F:dioxygenase activity"/>
    <property type="evidence" value="ECO:0007669"/>
    <property type="project" value="UniProtKB-KW"/>
</dbReference>
<dbReference type="Proteomes" id="UP000013070">
    <property type="component" value="Unassembled WGS sequence"/>
</dbReference>
<dbReference type="PATRIC" id="fig|1217710.3.peg.899"/>
<dbReference type="EMBL" id="APPE01000041">
    <property type="protein sequence ID" value="ENV00045.1"/>
    <property type="molecule type" value="Genomic_DNA"/>
</dbReference>
<dbReference type="SUPFAM" id="SSF51197">
    <property type="entry name" value="Clavaminate synthase-like"/>
    <property type="match status" value="1"/>
</dbReference>
<keyword evidence="2" id="KW-0223">Dioxygenase</keyword>
<feature type="transmembrane region" description="Helical" evidence="4">
    <location>
        <begin position="12"/>
        <end position="40"/>
    </location>
</feature>
<dbReference type="PANTHER" id="PTHR46332">
    <property type="entry name" value="ASPARTATE BETA-HYDROXYLASE DOMAIN-CONTAINING PROTEIN 2"/>
    <property type="match status" value="1"/>
</dbReference>